<evidence type="ECO:0000256" key="2">
    <source>
        <dbReference type="ARBA" id="ARBA00009199"/>
    </source>
</evidence>
<protein>
    <recommendedName>
        <fullName evidence="3">Indoleacetamide hydrolase</fullName>
    </recommendedName>
</protein>
<dbReference type="EMBL" id="QNRH01000003">
    <property type="protein sequence ID" value="RBO95688.1"/>
    <property type="molecule type" value="Genomic_DNA"/>
</dbReference>
<dbReference type="PROSITE" id="PS00571">
    <property type="entry name" value="AMIDASES"/>
    <property type="match status" value="1"/>
</dbReference>
<dbReference type="GO" id="GO:0003824">
    <property type="term" value="F:catalytic activity"/>
    <property type="evidence" value="ECO:0007669"/>
    <property type="project" value="InterPro"/>
</dbReference>
<dbReference type="InterPro" id="IPR023631">
    <property type="entry name" value="Amidase_dom"/>
</dbReference>
<comment type="caution">
    <text evidence="5">The sequence shown here is derived from an EMBL/GenBank/DDBJ whole genome shotgun (WGS) entry which is preliminary data.</text>
</comment>
<organism evidence="5 6">
    <name type="scientific">Pseudochrobactrum asaccharolyticum</name>
    <dbReference type="NCBI Taxonomy" id="354351"/>
    <lineage>
        <taxon>Bacteria</taxon>
        <taxon>Pseudomonadati</taxon>
        <taxon>Pseudomonadota</taxon>
        <taxon>Alphaproteobacteria</taxon>
        <taxon>Hyphomicrobiales</taxon>
        <taxon>Brucellaceae</taxon>
        <taxon>Pseudochrobactrum</taxon>
    </lineage>
</organism>
<feature type="domain" description="Amidase" evidence="4">
    <location>
        <begin position="29"/>
        <end position="462"/>
    </location>
</feature>
<comment type="function">
    <text evidence="1">Hydrolyzes indole-3-acetamide (IAM) into indole-3-acetic acid (IAA).</text>
</comment>
<evidence type="ECO:0000313" key="5">
    <source>
        <dbReference type="EMBL" id="RBO95688.1"/>
    </source>
</evidence>
<dbReference type="RefSeq" id="WP_113944216.1">
    <property type="nucleotide sequence ID" value="NZ_JBHEEG010000004.1"/>
</dbReference>
<accession>A0A366E2Q0</accession>
<dbReference type="AlphaFoldDB" id="A0A366E2Q0"/>
<name>A0A366E2Q0_9HYPH</name>
<dbReference type="InterPro" id="IPR036928">
    <property type="entry name" value="AS_sf"/>
</dbReference>
<proteinExistence type="inferred from homology"/>
<sequence>MAAPEFNYTDSDATGLAQAIKDKVLSPREAVDEAFTAIARVNPQLNAVICEMRDAADEQLHQLAAQSPQDQGALFGVPTLLKDDCPSYASAPMSYGCRAADGNVPERDHELVTRYRAAGLVIIGKTNLPEFSCNIATEPSLHGATLNPWDVSKSIGGSSGGAAAAVAARMVPVAYGNDGAGSIRIPAVCSGLFGLRPSRGRVPCGPVSTENWGGLVSHHVLTRSVRDSALLLDLTDAPEQGALYSAPAKTGTFMQAVNQTPRKLRIGLWQKTGLETPVEQAVLEALHKTADMCAALGHEIVEITPDYDAQALSDAFTRLVATYTAMEVDDLARDFDKPINSDFFEPSNLGLAEYGRSLSGLDILRARNQVNATARSFGRMFSTVDVVLSPVLPCLPFDKGTLNVRSNDWKHFARQFMELTMFTHPVNAAGAPAMSVPLLQTAENTPLGMQFIAANGKEETLLTLAAQLERAYPWDSRRPAICA</sequence>
<comment type="similarity">
    <text evidence="2">Belongs to the amidase family.</text>
</comment>
<dbReference type="Pfam" id="PF01425">
    <property type="entry name" value="Amidase"/>
    <property type="match status" value="1"/>
</dbReference>
<evidence type="ECO:0000313" key="6">
    <source>
        <dbReference type="Proteomes" id="UP000252893"/>
    </source>
</evidence>
<reference evidence="5 6" key="1">
    <citation type="submission" date="2018-06" db="EMBL/GenBank/DDBJ databases">
        <title>Genomic Encyclopedia of Type Strains, Phase IV (KMG-IV): sequencing the most valuable type-strain genomes for metagenomic binning, comparative biology and taxonomic classification.</title>
        <authorList>
            <person name="Goeker M."/>
        </authorList>
    </citation>
    <scope>NUCLEOTIDE SEQUENCE [LARGE SCALE GENOMIC DNA]</scope>
    <source>
        <strain evidence="5 6">DSM 25619</strain>
    </source>
</reference>
<dbReference type="Proteomes" id="UP000252893">
    <property type="component" value="Unassembled WGS sequence"/>
</dbReference>
<dbReference type="SUPFAM" id="SSF75304">
    <property type="entry name" value="Amidase signature (AS) enzymes"/>
    <property type="match status" value="1"/>
</dbReference>
<dbReference type="OrthoDB" id="9777859at2"/>
<dbReference type="InterPro" id="IPR020556">
    <property type="entry name" value="Amidase_CS"/>
</dbReference>
<dbReference type="InterPro" id="IPR000120">
    <property type="entry name" value="Amidase"/>
</dbReference>
<gene>
    <name evidence="5" type="ORF">DFR47_103252</name>
</gene>
<evidence type="ECO:0000259" key="4">
    <source>
        <dbReference type="Pfam" id="PF01425"/>
    </source>
</evidence>
<evidence type="ECO:0000256" key="1">
    <source>
        <dbReference type="ARBA" id="ARBA00003871"/>
    </source>
</evidence>
<dbReference type="Gene3D" id="3.90.1300.10">
    <property type="entry name" value="Amidase signature (AS) domain"/>
    <property type="match status" value="1"/>
</dbReference>
<dbReference type="PANTHER" id="PTHR11895">
    <property type="entry name" value="TRANSAMIDASE"/>
    <property type="match status" value="1"/>
</dbReference>
<evidence type="ECO:0000256" key="3">
    <source>
        <dbReference type="ARBA" id="ARBA00021874"/>
    </source>
</evidence>
<dbReference type="PANTHER" id="PTHR11895:SF7">
    <property type="entry name" value="GLUTAMYL-TRNA(GLN) AMIDOTRANSFERASE SUBUNIT A, MITOCHONDRIAL"/>
    <property type="match status" value="1"/>
</dbReference>
<keyword evidence="6" id="KW-1185">Reference proteome</keyword>